<evidence type="ECO:0000313" key="3">
    <source>
        <dbReference type="Proteomes" id="UP000019335"/>
    </source>
</evidence>
<name>W7T6P7_9STRA</name>
<dbReference type="Proteomes" id="UP000019335">
    <property type="component" value="Unassembled WGS sequence"/>
</dbReference>
<dbReference type="AlphaFoldDB" id="W7T6P7"/>
<reference evidence="2 3" key="1">
    <citation type="journal article" date="2014" name="Mol. Plant">
        <title>Chromosome Scale Genome Assembly and Transcriptome Profiling of Nannochloropsis gaditana in Nitrogen Depletion.</title>
        <authorList>
            <person name="Corteggiani Carpinelli E."/>
            <person name="Telatin A."/>
            <person name="Vitulo N."/>
            <person name="Forcato C."/>
            <person name="D'Angelo M."/>
            <person name="Schiavon R."/>
            <person name="Vezzi A."/>
            <person name="Giacometti G.M."/>
            <person name="Morosinotto T."/>
            <person name="Valle G."/>
        </authorList>
    </citation>
    <scope>NUCLEOTIDE SEQUENCE [LARGE SCALE GENOMIC DNA]</scope>
    <source>
        <strain evidence="2 3">B-31</strain>
    </source>
</reference>
<dbReference type="Pfam" id="PF01321">
    <property type="entry name" value="Creatinase_N"/>
    <property type="match status" value="1"/>
</dbReference>
<dbReference type="InterPro" id="IPR000587">
    <property type="entry name" value="Creatinase_N"/>
</dbReference>
<comment type="caution">
    <text evidence="2">The sequence shown here is derived from an EMBL/GenBank/DDBJ whole genome shotgun (WGS) entry which is preliminary data.</text>
</comment>
<proteinExistence type="predicted"/>
<organism evidence="2 3">
    <name type="scientific">Nannochloropsis gaditana</name>
    <dbReference type="NCBI Taxonomy" id="72520"/>
    <lineage>
        <taxon>Eukaryota</taxon>
        <taxon>Sar</taxon>
        <taxon>Stramenopiles</taxon>
        <taxon>Ochrophyta</taxon>
        <taxon>Eustigmatophyceae</taxon>
        <taxon>Eustigmatales</taxon>
        <taxon>Monodopsidaceae</taxon>
        <taxon>Nannochloropsis</taxon>
    </lineage>
</organism>
<dbReference type="OrthoDB" id="1937808at2759"/>
<feature type="domain" description="Creatinase N-terminal" evidence="1">
    <location>
        <begin position="21"/>
        <end position="119"/>
    </location>
</feature>
<protein>
    <submittedName>
        <fullName evidence="2">Peptidase m24 family protein</fullName>
    </submittedName>
</protein>
<evidence type="ECO:0000313" key="2">
    <source>
        <dbReference type="EMBL" id="EWM22705.1"/>
    </source>
</evidence>
<dbReference type="SUPFAM" id="SSF53092">
    <property type="entry name" value="Creatinase/prolidase N-terminal domain"/>
    <property type="match status" value="1"/>
</dbReference>
<dbReference type="EMBL" id="AZIL01002124">
    <property type="protein sequence ID" value="EWM22705.1"/>
    <property type="molecule type" value="Genomic_DNA"/>
</dbReference>
<evidence type="ECO:0000259" key="1">
    <source>
        <dbReference type="Pfam" id="PF01321"/>
    </source>
</evidence>
<dbReference type="PANTHER" id="PTHR43763:SF6">
    <property type="entry name" value="XAA-PRO AMINOPEPTIDASE 1"/>
    <property type="match status" value="1"/>
</dbReference>
<sequence>MPPSAFSSSPLPPVAGSSALLAALRQGMEAQGLDALVVPSEDAHLSEYVPARDRRREYVTGFSGSAGTAVVTPEHALLWTDGRYFLQASQELGPDWVLMKALEKGVPTVEAWLASHLHQTKV</sequence>
<dbReference type="InterPro" id="IPR050422">
    <property type="entry name" value="X-Pro_aminopeptidase_P"/>
</dbReference>
<dbReference type="PANTHER" id="PTHR43763">
    <property type="entry name" value="XAA-PRO AMINOPEPTIDASE 1"/>
    <property type="match status" value="1"/>
</dbReference>
<dbReference type="InterPro" id="IPR029149">
    <property type="entry name" value="Creatin/AminoP/Spt16_N"/>
</dbReference>
<gene>
    <name evidence="2" type="primary">xpnpep1</name>
    <name evidence="2" type="ORF">Naga_101457g1</name>
</gene>
<dbReference type="Gene3D" id="3.40.350.10">
    <property type="entry name" value="Creatinase/prolidase N-terminal domain"/>
    <property type="match status" value="1"/>
</dbReference>
<accession>W7T6P7</accession>
<keyword evidence="3" id="KW-1185">Reference proteome</keyword>